<sequence length="99" mass="11210">MQLQADESMEEEGREGEEKDVKGNEGEGKEVHVLATMGKLLRKQGTQFVENEDRMLAEISRENEETAVQHHRAPPVLCVVTAESDKEYWKTAVPTQSVR</sequence>
<evidence type="ECO:0000313" key="2">
    <source>
        <dbReference type="EMBL" id="CEM52236.1"/>
    </source>
</evidence>
<proteinExistence type="predicted"/>
<accession>A0A0G4I5K2</accession>
<feature type="region of interest" description="Disordered" evidence="1">
    <location>
        <begin position="1"/>
        <end position="30"/>
    </location>
</feature>
<reference evidence="2" key="1">
    <citation type="submission" date="2014-11" db="EMBL/GenBank/DDBJ databases">
        <authorList>
            <person name="Otto D Thomas"/>
            <person name="Naeem Raeece"/>
        </authorList>
    </citation>
    <scope>NUCLEOTIDE SEQUENCE</scope>
</reference>
<organism evidence="2">
    <name type="scientific">Chromera velia CCMP2878</name>
    <dbReference type="NCBI Taxonomy" id="1169474"/>
    <lineage>
        <taxon>Eukaryota</taxon>
        <taxon>Sar</taxon>
        <taxon>Alveolata</taxon>
        <taxon>Colpodellida</taxon>
        <taxon>Chromeraceae</taxon>
        <taxon>Chromera</taxon>
    </lineage>
</organism>
<dbReference type="VEuPathDB" id="CryptoDB:Cvel_11160"/>
<feature type="compositionally biased region" description="Basic and acidic residues" evidence="1">
    <location>
        <begin position="16"/>
        <end position="30"/>
    </location>
</feature>
<gene>
    <name evidence="2" type="ORF">Cvel_11160</name>
</gene>
<dbReference type="AlphaFoldDB" id="A0A0G4I5K2"/>
<dbReference type="EMBL" id="CDMZ01005189">
    <property type="protein sequence ID" value="CEM52236.1"/>
    <property type="molecule type" value="Genomic_DNA"/>
</dbReference>
<evidence type="ECO:0000256" key="1">
    <source>
        <dbReference type="SAM" id="MobiDB-lite"/>
    </source>
</evidence>
<protein>
    <submittedName>
        <fullName evidence="2">Uncharacterized protein</fullName>
    </submittedName>
</protein>
<name>A0A0G4I5K2_9ALVE</name>